<proteinExistence type="predicted"/>
<accession>A0A6C0I139</accession>
<sequence>MATDDIQSKINNVNSLFDNMLSQYKSNYINYHKNVTLSMPTLTPTSTTTTAGHVSSDSHAKDLNDKVLLNYRYAANHLLEQVRSQMHLNSTAISKLNASITPVQKKYLSVLELGDNFDETKLAAGASLDDYNELYKTTFFSIIMYLVGSASILYLMFKPKLQSV</sequence>
<dbReference type="EMBL" id="MN740075">
    <property type="protein sequence ID" value="QHT86721.1"/>
    <property type="molecule type" value="Genomic_DNA"/>
</dbReference>
<evidence type="ECO:0000256" key="1">
    <source>
        <dbReference type="SAM" id="Phobius"/>
    </source>
</evidence>
<evidence type="ECO:0000313" key="2">
    <source>
        <dbReference type="EMBL" id="QHT86721.1"/>
    </source>
</evidence>
<dbReference type="AlphaFoldDB" id="A0A6C0I139"/>
<keyword evidence="1" id="KW-1133">Transmembrane helix</keyword>
<keyword evidence="1" id="KW-0812">Transmembrane</keyword>
<reference evidence="2" key="1">
    <citation type="journal article" date="2020" name="Nature">
        <title>Giant virus diversity and host interactions through global metagenomics.</title>
        <authorList>
            <person name="Schulz F."/>
            <person name="Roux S."/>
            <person name="Paez-Espino D."/>
            <person name="Jungbluth S."/>
            <person name="Walsh D.A."/>
            <person name="Denef V.J."/>
            <person name="McMahon K.D."/>
            <person name="Konstantinidis K.T."/>
            <person name="Eloe-Fadrosh E.A."/>
            <person name="Kyrpides N.C."/>
            <person name="Woyke T."/>
        </authorList>
    </citation>
    <scope>NUCLEOTIDE SEQUENCE</scope>
    <source>
        <strain evidence="2">GVMAG-M-3300023184-18</strain>
    </source>
</reference>
<keyword evidence="1" id="KW-0472">Membrane</keyword>
<feature type="transmembrane region" description="Helical" evidence="1">
    <location>
        <begin position="138"/>
        <end position="157"/>
    </location>
</feature>
<organism evidence="2">
    <name type="scientific">viral metagenome</name>
    <dbReference type="NCBI Taxonomy" id="1070528"/>
    <lineage>
        <taxon>unclassified sequences</taxon>
        <taxon>metagenomes</taxon>
        <taxon>organismal metagenomes</taxon>
    </lineage>
</organism>
<name>A0A6C0I139_9ZZZZ</name>
<protein>
    <submittedName>
        <fullName evidence="2">Uncharacterized protein</fullName>
    </submittedName>
</protein>